<evidence type="ECO:0000256" key="1">
    <source>
        <dbReference type="ARBA" id="ARBA00008857"/>
    </source>
</evidence>
<dbReference type="GO" id="GO:0006310">
    <property type="term" value="P:DNA recombination"/>
    <property type="evidence" value="ECO:0007669"/>
    <property type="project" value="UniProtKB-KW"/>
</dbReference>
<name>A0A7Z2ZQU6_9BACL</name>
<dbReference type="Gene3D" id="1.10.443.10">
    <property type="entry name" value="Intergrase catalytic core"/>
    <property type="match status" value="1"/>
</dbReference>
<dbReference type="InterPro" id="IPR050090">
    <property type="entry name" value="Tyrosine_recombinase_XerCD"/>
</dbReference>
<dbReference type="PANTHER" id="PTHR30349">
    <property type="entry name" value="PHAGE INTEGRASE-RELATED"/>
    <property type="match status" value="1"/>
</dbReference>
<dbReference type="SUPFAM" id="SSF56349">
    <property type="entry name" value="DNA breaking-rejoining enzymes"/>
    <property type="match status" value="1"/>
</dbReference>
<accession>A0A7Z2ZQU6</accession>
<dbReference type="PANTHER" id="PTHR30349:SF41">
    <property type="entry name" value="INTEGRASE_RECOMBINASE PROTEIN MJ0367-RELATED"/>
    <property type="match status" value="1"/>
</dbReference>
<protein>
    <submittedName>
        <fullName evidence="7">Tyrosine-type recombinase/integrase</fullName>
    </submittedName>
</protein>
<evidence type="ECO:0000313" key="8">
    <source>
        <dbReference type="Proteomes" id="UP000502248"/>
    </source>
</evidence>
<dbReference type="EMBL" id="CP051681">
    <property type="protein sequence ID" value="QJD88504.1"/>
    <property type="molecule type" value="Genomic_DNA"/>
</dbReference>
<dbReference type="InterPro" id="IPR044068">
    <property type="entry name" value="CB"/>
</dbReference>
<keyword evidence="8" id="KW-1185">Reference proteome</keyword>
<feature type="domain" description="Core-binding (CB)" evidence="6">
    <location>
        <begin position="38"/>
        <end position="126"/>
    </location>
</feature>
<dbReference type="RefSeq" id="WP_169284722.1">
    <property type="nucleotide sequence ID" value="NZ_CP051681.1"/>
</dbReference>
<dbReference type="Gene3D" id="1.10.150.130">
    <property type="match status" value="1"/>
</dbReference>
<dbReference type="GO" id="GO:0003677">
    <property type="term" value="F:DNA binding"/>
    <property type="evidence" value="ECO:0007669"/>
    <property type="project" value="UniProtKB-UniRule"/>
</dbReference>
<sequence length="341" mass="39748">MSGNVVSLFRQSQSDRSNKRRRNDLYDVESFSNAGYRLTWEEAVRLFVQARRAETSSEDTVKFEMSTLKCYERILREQEIEADIYHVSTDLLRNKFIMAMVEKKGYKLNTINNRIKSIKRFFLFLYEEGWIPDNPAEHLRTRKGHQPTIPSFTEEQVVALLKQPNQNTFTGFRDFVILSLICDSGLRVGEITKLKMNQVDIKENQLLGVIGKSKKPRDIPFCDDVRKLLIRYIKARGDIHSSHFFVTLDGRPLGVRSFQGALHQYGKDAGITNVRVSPHTLRHTFAKMYIINEGDPYSLQDILGHTSQDMVKRYVNLWRPEMKSKHAKSSPVRRLYQNRLI</sequence>
<keyword evidence="2 4" id="KW-0238">DNA-binding</keyword>
<dbReference type="GO" id="GO:0015074">
    <property type="term" value="P:DNA integration"/>
    <property type="evidence" value="ECO:0007669"/>
    <property type="project" value="InterPro"/>
</dbReference>
<dbReference type="PROSITE" id="PS51898">
    <property type="entry name" value="TYR_RECOMBINASE"/>
    <property type="match status" value="1"/>
</dbReference>
<gene>
    <name evidence="7" type="ORF">HH215_35205</name>
</gene>
<proteinExistence type="inferred from homology"/>
<dbReference type="Pfam" id="PF00589">
    <property type="entry name" value="Phage_integrase"/>
    <property type="match status" value="1"/>
</dbReference>
<dbReference type="Proteomes" id="UP000502248">
    <property type="component" value="Plasmid unnamed1"/>
</dbReference>
<organism evidence="7 8">
    <name type="scientific">Cohnella herbarum</name>
    <dbReference type="NCBI Taxonomy" id="2728023"/>
    <lineage>
        <taxon>Bacteria</taxon>
        <taxon>Bacillati</taxon>
        <taxon>Bacillota</taxon>
        <taxon>Bacilli</taxon>
        <taxon>Bacillales</taxon>
        <taxon>Paenibacillaceae</taxon>
        <taxon>Cohnella</taxon>
    </lineage>
</organism>
<reference evidence="7 8" key="1">
    <citation type="submission" date="2020-04" db="EMBL/GenBank/DDBJ databases">
        <title>Genome sequencing of novel species.</title>
        <authorList>
            <person name="Heo J."/>
            <person name="Kim S.-J."/>
            <person name="Kim J.-S."/>
            <person name="Hong S.-B."/>
            <person name="Kwon S.-W."/>
        </authorList>
    </citation>
    <scope>NUCLEOTIDE SEQUENCE [LARGE SCALE GENOMIC DNA]</scope>
    <source>
        <strain evidence="7 8">MFER-1</strain>
        <plasmid evidence="7 8">unnamed1</plasmid>
    </source>
</reference>
<dbReference type="InterPro" id="IPR013762">
    <property type="entry name" value="Integrase-like_cat_sf"/>
</dbReference>
<dbReference type="PROSITE" id="PS51900">
    <property type="entry name" value="CB"/>
    <property type="match status" value="1"/>
</dbReference>
<evidence type="ECO:0000313" key="7">
    <source>
        <dbReference type="EMBL" id="QJD88504.1"/>
    </source>
</evidence>
<comment type="similarity">
    <text evidence="1">Belongs to the 'phage' integrase family.</text>
</comment>
<dbReference type="InterPro" id="IPR011010">
    <property type="entry name" value="DNA_brk_join_enz"/>
</dbReference>
<feature type="domain" description="Tyr recombinase" evidence="5">
    <location>
        <begin position="147"/>
        <end position="328"/>
    </location>
</feature>
<dbReference type="InterPro" id="IPR010998">
    <property type="entry name" value="Integrase_recombinase_N"/>
</dbReference>
<dbReference type="InterPro" id="IPR002104">
    <property type="entry name" value="Integrase_catalytic"/>
</dbReference>
<evidence type="ECO:0000256" key="2">
    <source>
        <dbReference type="ARBA" id="ARBA00023125"/>
    </source>
</evidence>
<evidence type="ECO:0000259" key="5">
    <source>
        <dbReference type="PROSITE" id="PS51898"/>
    </source>
</evidence>
<dbReference type="AlphaFoldDB" id="A0A7Z2ZQU6"/>
<evidence type="ECO:0000259" key="6">
    <source>
        <dbReference type="PROSITE" id="PS51900"/>
    </source>
</evidence>
<evidence type="ECO:0000256" key="4">
    <source>
        <dbReference type="PROSITE-ProRule" id="PRU01248"/>
    </source>
</evidence>
<keyword evidence="3" id="KW-0233">DNA recombination</keyword>
<keyword evidence="7" id="KW-0614">Plasmid</keyword>
<evidence type="ECO:0000256" key="3">
    <source>
        <dbReference type="ARBA" id="ARBA00023172"/>
    </source>
</evidence>
<dbReference type="KEGG" id="cheb:HH215_35205"/>
<geneLocation type="plasmid" evidence="7 8">
    <name>unnamed1</name>
</geneLocation>